<organism evidence="3 4">
    <name type="scientific">Arcanobacterium haemolyticum (strain ATCC 9345 / DSM 20595 / CCM 5947 / CCUG 17215 / LMG 16163 / NBRC 15585 / NCTC 8452 / 11018)</name>
    <dbReference type="NCBI Taxonomy" id="644284"/>
    <lineage>
        <taxon>Bacteria</taxon>
        <taxon>Bacillati</taxon>
        <taxon>Actinomycetota</taxon>
        <taxon>Actinomycetes</taxon>
        <taxon>Actinomycetales</taxon>
        <taxon>Actinomycetaceae</taxon>
        <taxon>Arcanobacterium</taxon>
    </lineage>
</organism>
<reference evidence="3 4" key="1">
    <citation type="journal article" date="2010" name="Stand. Genomic Sci.">
        <title>Complete genome sequence of Arcanobacterium haemolyticum type strain (11018).</title>
        <authorList>
            <person name="Yasawong M."/>
            <person name="Teshima H."/>
            <person name="Lapidus A."/>
            <person name="Nolan M."/>
            <person name="Lucas S."/>
            <person name="Glavina Del Rio T."/>
            <person name="Tice H."/>
            <person name="Cheng J."/>
            <person name="Bruce D."/>
            <person name="Detter C."/>
            <person name="Tapia R."/>
            <person name="Han C."/>
            <person name="Goodwin L."/>
            <person name="Pitluck S."/>
            <person name="Liolios K."/>
            <person name="Ivanova N."/>
            <person name="Mavromatis K."/>
            <person name="Mikhailova N."/>
            <person name="Pati A."/>
            <person name="Chen A."/>
            <person name="Palaniappan K."/>
            <person name="Land M."/>
            <person name="Hauser L."/>
            <person name="Chang Y."/>
            <person name="Jeffries C."/>
            <person name="Rohde M."/>
            <person name="Sikorski J."/>
            <person name="Pukall R."/>
            <person name="Goker M."/>
            <person name="Woyke T."/>
            <person name="Bristow J."/>
            <person name="Eisen J."/>
            <person name="Markowitz V."/>
            <person name="Hugenholtz P."/>
            <person name="Kyrpides N."/>
            <person name="Klenk H."/>
        </authorList>
    </citation>
    <scope>NUCLEOTIDE SEQUENCE [LARGE SCALE GENOMIC DNA]</scope>
    <source>
        <strain evidence="4">ATCC 9345 / DSM 20595 / CCUG 17215 / LMG 16163 / NBRC 15585 / NCTC 8452 / 11018</strain>
    </source>
</reference>
<evidence type="ECO:0000259" key="2">
    <source>
        <dbReference type="Pfam" id="PF18741"/>
    </source>
</evidence>
<dbReference type="EMBL" id="CP002045">
    <property type="protein sequence ID" value="ADH91952.1"/>
    <property type="molecule type" value="Genomic_DNA"/>
</dbReference>
<evidence type="ECO:0000313" key="4">
    <source>
        <dbReference type="Proteomes" id="UP000000376"/>
    </source>
</evidence>
<evidence type="ECO:0008006" key="5">
    <source>
        <dbReference type="Google" id="ProtNLM"/>
    </source>
</evidence>
<dbReference type="OrthoDB" id="2594539at2"/>
<dbReference type="InterPro" id="IPR049468">
    <property type="entry name" value="Restrct_endonuc-II-like_dom"/>
</dbReference>
<evidence type="ECO:0000313" key="3">
    <source>
        <dbReference type="EMBL" id="ADH91952.1"/>
    </source>
</evidence>
<keyword evidence="4" id="KW-1185">Reference proteome</keyword>
<dbReference type="STRING" id="644284.Arch_0191"/>
<dbReference type="Proteomes" id="UP000000376">
    <property type="component" value="Chromosome"/>
</dbReference>
<evidence type="ECO:0000259" key="1">
    <source>
        <dbReference type="Pfam" id="PF13338"/>
    </source>
</evidence>
<gene>
    <name evidence="3" type="ordered locus">Arch_0191</name>
</gene>
<dbReference type="eggNOG" id="COG2852">
    <property type="taxonomic scope" value="Bacteria"/>
</dbReference>
<dbReference type="Pfam" id="PF18741">
    <property type="entry name" value="MTES_1575"/>
    <property type="match status" value="1"/>
</dbReference>
<dbReference type="Gene3D" id="3.40.960.10">
    <property type="entry name" value="VSR Endonuclease"/>
    <property type="match status" value="1"/>
</dbReference>
<dbReference type="InterPro" id="IPR025159">
    <property type="entry name" value="AbiEi_N"/>
</dbReference>
<feature type="domain" description="AbiEi antitoxin N-terminal" evidence="1">
    <location>
        <begin position="6"/>
        <end position="36"/>
    </location>
</feature>
<accession>D7BM03</accession>
<protein>
    <recommendedName>
        <fullName evidence="5">DUF559 domain-containing protein</fullName>
    </recommendedName>
</protein>
<sequence length="263" mass="30297">MKGIYSYQDLRTMGYSRRTIDRFTETGLLERVTRGWFATPDTDPTIKAAFGSGGRLTCISACRLLNLWIPPQEDVGLHIAFHPRRGNISPPKNAIIHRTLFPKHLPHLHISDVLIDLIRCRYPETVLIILESAICKKLVSFDEAWELIKHARKENRGTLRKLSAKSESGSETRVRLFLIQHKFSVKEQVQIAGVGRVDLLVGNTIIECDGRRYHIAESTFEQDHRRDLAAQHAGYRVIRLSYQQVWMDWARTQEMLLAILRTD</sequence>
<proteinExistence type="predicted"/>
<dbReference type="RefSeq" id="WP_013169450.1">
    <property type="nucleotide sequence ID" value="NC_014218.1"/>
</dbReference>
<dbReference type="AlphaFoldDB" id="D7BM03"/>
<dbReference type="Pfam" id="PF13338">
    <property type="entry name" value="AbiEi_4"/>
    <property type="match status" value="1"/>
</dbReference>
<dbReference type="KEGG" id="ahe:Arch_0191"/>
<name>D7BM03_ARCHD</name>
<dbReference type="HOGENOM" id="CLU_073055_1_0_11"/>
<feature type="domain" description="Restriction endonuclease type II-like" evidence="2">
    <location>
        <begin position="171"/>
        <end position="258"/>
    </location>
</feature>